<evidence type="ECO:0000259" key="1">
    <source>
        <dbReference type="Pfam" id="PF17881"/>
    </source>
</evidence>
<organism evidence="2 3">
    <name type="scientific">Halalkalibacter akibai (strain ATCC 43226 / DSM 21942 / CIP 109018 / JCM 9157 / 1139)</name>
    <name type="common">Bacillus akibai</name>
    <dbReference type="NCBI Taxonomy" id="1236973"/>
    <lineage>
        <taxon>Bacteria</taxon>
        <taxon>Bacillati</taxon>
        <taxon>Bacillota</taxon>
        <taxon>Bacilli</taxon>
        <taxon>Bacillales</taxon>
        <taxon>Bacillaceae</taxon>
        <taxon>Halalkalibacter</taxon>
    </lineage>
</organism>
<feature type="domain" description="Cell wall elongation regulator TseB-like" evidence="1">
    <location>
        <begin position="37"/>
        <end position="81"/>
    </location>
</feature>
<evidence type="ECO:0000313" key="2">
    <source>
        <dbReference type="EMBL" id="GAE34594.1"/>
    </source>
</evidence>
<reference evidence="2 3" key="1">
    <citation type="journal article" date="2014" name="Genome Announc.">
        <title>Draft Genome Sequences of Three Alkaliphilic Bacillus Strains, Bacillus wakoensis JCM 9140T, Bacillus akibai JCM 9157T, and Bacillus hemicellulosilyticus JCM 9152T.</title>
        <authorList>
            <person name="Yuki M."/>
            <person name="Oshima K."/>
            <person name="Suda W."/>
            <person name="Oshida Y."/>
            <person name="Kitamura K."/>
            <person name="Iida T."/>
            <person name="Hattori M."/>
            <person name="Ohkuma M."/>
        </authorList>
    </citation>
    <scope>NUCLEOTIDE SEQUENCE [LARGE SCALE GENOMIC DNA]</scope>
    <source>
        <strain evidence="2 3">JCM 9157</strain>
    </source>
</reference>
<accession>W4QTE9</accession>
<dbReference type="InterPro" id="IPR046350">
    <property type="entry name" value="Cystatin_sf"/>
</dbReference>
<dbReference type="STRING" id="1236973.JCM9157_1663"/>
<name>W4QTE9_HALA3</name>
<sequence>MKKWIIIIILVLIILFTGAGVYAYQLIREPLLHELNQAESYVKGQKLLTEVTSASYYHGTDAFYVLIGSTEEGSEAIVWVSEDYDFHHVELQTDGLSKEDALAIVHQEDNIKGIQSVKLGFERGLPVYEITYLNEENRKGYYYLTFADGTFMKRYVLRTN</sequence>
<gene>
    <name evidence="2" type="ORF">JCM9157_1663</name>
</gene>
<dbReference type="AlphaFoldDB" id="W4QTE9"/>
<dbReference type="OrthoDB" id="2381181at2"/>
<keyword evidence="3" id="KW-1185">Reference proteome</keyword>
<dbReference type="SUPFAM" id="SSF54403">
    <property type="entry name" value="Cystatin/monellin"/>
    <property type="match status" value="2"/>
</dbReference>
<dbReference type="Pfam" id="PF17881">
    <property type="entry name" value="TseB"/>
    <property type="match status" value="1"/>
</dbReference>
<dbReference type="EMBL" id="BAUV01000009">
    <property type="protein sequence ID" value="GAE34594.1"/>
    <property type="molecule type" value="Genomic_DNA"/>
</dbReference>
<dbReference type="RefSeq" id="WP_035663546.1">
    <property type="nucleotide sequence ID" value="NZ_BAUV01000009.1"/>
</dbReference>
<protein>
    <recommendedName>
        <fullName evidence="1">Cell wall elongation regulator TseB-like domain-containing protein</fullName>
    </recommendedName>
</protein>
<dbReference type="Gene3D" id="3.10.450.40">
    <property type="match status" value="2"/>
</dbReference>
<comment type="caution">
    <text evidence="2">The sequence shown here is derived from an EMBL/GenBank/DDBJ whole genome shotgun (WGS) entry which is preliminary data.</text>
</comment>
<dbReference type="Proteomes" id="UP000018896">
    <property type="component" value="Unassembled WGS sequence"/>
</dbReference>
<evidence type="ECO:0000313" key="3">
    <source>
        <dbReference type="Proteomes" id="UP000018896"/>
    </source>
</evidence>
<dbReference type="InterPro" id="IPR041401">
    <property type="entry name" value="TseB-like_dom"/>
</dbReference>
<proteinExistence type="predicted"/>
<dbReference type="eggNOG" id="COG5353">
    <property type="taxonomic scope" value="Bacteria"/>
</dbReference>